<dbReference type="RefSeq" id="WP_158980517.1">
    <property type="nucleotide sequence ID" value="NZ_WSFO01000010.1"/>
</dbReference>
<feature type="transmembrane region" description="Helical" evidence="1">
    <location>
        <begin position="83"/>
        <end position="116"/>
    </location>
</feature>
<evidence type="ECO:0000313" key="2">
    <source>
        <dbReference type="EMBL" id="KAE9628284.1"/>
    </source>
</evidence>
<dbReference type="EMBL" id="WSFO01000010">
    <property type="protein sequence ID" value="KAE9628284.1"/>
    <property type="molecule type" value="Genomic_DNA"/>
</dbReference>
<gene>
    <name evidence="2" type="ORF">GP644_16770</name>
</gene>
<organism evidence="2 3">
    <name type="scientific">Parasedimentitalea maritima</name>
    <dbReference type="NCBI Taxonomy" id="2578117"/>
    <lineage>
        <taxon>Bacteria</taxon>
        <taxon>Pseudomonadati</taxon>
        <taxon>Pseudomonadota</taxon>
        <taxon>Alphaproteobacteria</taxon>
        <taxon>Rhodobacterales</taxon>
        <taxon>Paracoccaceae</taxon>
        <taxon>Parasedimentitalea</taxon>
    </lineage>
</organism>
<sequence length="204" mass="22621">MVQYYQPECDALIQAPNVETSDAEIMNEIRKVMLAEKVEHPDVVETQSRDAKPRPQANAPKASVLAGALTKGKQYQPRWSHNLLILSLAAIIFSPVGVAAVVILSLVAVLALVWSVGLSRLARAGRACFGLYHRFLPVQADRMVSWANRFSDRVQGLSSHLPSRWTQGLYLPTFSSEPDEDLDLIEPFDRLLAQRLDSDLATAK</sequence>
<comment type="caution">
    <text evidence="2">The sequence shown here is derived from an EMBL/GenBank/DDBJ whole genome shotgun (WGS) entry which is preliminary data.</text>
</comment>
<proteinExistence type="predicted"/>
<protein>
    <submittedName>
        <fullName evidence="2">Uncharacterized protein</fullName>
    </submittedName>
</protein>
<keyword evidence="1" id="KW-1133">Transmembrane helix</keyword>
<accession>A0A6A4RGP9</accession>
<name>A0A6A4RGP9_9RHOB</name>
<evidence type="ECO:0000313" key="3">
    <source>
        <dbReference type="Proteomes" id="UP000441586"/>
    </source>
</evidence>
<evidence type="ECO:0000256" key="1">
    <source>
        <dbReference type="SAM" id="Phobius"/>
    </source>
</evidence>
<keyword evidence="1" id="KW-0472">Membrane</keyword>
<dbReference type="Proteomes" id="UP000441586">
    <property type="component" value="Unassembled WGS sequence"/>
</dbReference>
<reference evidence="2 3" key="1">
    <citation type="submission" date="2019-12" db="EMBL/GenBank/DDBJ databases">
        <authorList>
            <person name="Zhang Y.-J."/>
        </authorList>
    </citation>
    <scope>NUCLEOTIDE SEQUENCE [LARGE SCALE GENOMIC DNA]</scope>
    <source>
        <strain evidence="2 3">H18S-6</strain>
    </source>
</reference>
<dbReference type="AlphaFoldDB" id="A0A6A4RGP9"/>
<keyword evidence="1" id="KW-0812">Transmembrane</keyword>